<organism evidence="2 3">
    <name type="scientific">Rubrobacter tropicus</name>
    <dbReference type="NCBI Taxonomy" id="2653851"/>
    <lineage>
        <taxon>Bacteria</taxon>
        <taxon>Bacillati</taxon>
        <taxon>Actinomycetota</taxon>
        <taxon>Rubrobacteria</taxon>
        <taxon>Rubrobacterales</taxon>
        <taxon>Rubrobacteraceae</taxon>
        <taxon>Rubrobacter</taxon>
    </lineage>
</organism>
<evidence type="ECO:0000256" key="1">
    <source>
        <dbReference type="SAM" id="MobiDB-lite"/>
    </source>
</evidence>
<feature type="region of interest" description="Disordered" evidence="1">
    <location>
        <begin position="1"/>
        <end position="39"/>
    </location>
</feature>
<evidence type="ECO:0000313" key="3">
    <source>
        <dbReference type="Proteomes" id="UP000501452"/>
    </source>
</evidence>
<proteinExistence type="predicted"/>
<sequence length="170" mass="19197">MNERRVSLKLNGNSDLEERSPGLGGEDRDGEGGRLSLDEAWEDVEKLEELARKREESKRQKAADQVALWHEFMETERREIKLRQDGQLARHLGAPLPGELPAALQKLAAHDQTQAKLGLVALMSGGNTVYKPLEELKPEDMPARIAANRLRTTWLKERRDEWLGRGEAPA</sequence>
<accession>A0A6G8Q8G9</accession>
<dbReference type="RefSeq" id="WP_207957161.1">
    <property type="nucleotide sequence ID" value="NZ_CP045119.1"/>
</dbReference>
<protein>
    <submittedName>
        <fullName evidence="2">Uncharacterized protein</fullName>
    </submittedName>
</protein>
<keyword evidence="3" id="KW-1185">Reference proteome</keyword>
<dbReference type="EMBL" id="CP045119">
    <property type="protein sequence ID" value="QIN82732.1"/>
    <property type="molecule type" value="Genomic_DNA"/>
</dbReference>
<dbReference type="KEGG" id="rub:GBA63_08795"/>
<reference evidence="2 3" key="1">
    <citation type="submission" date="2019-10" db="EMBL/GenBank/DDBJ databases">
        <title>Rubrobacter sp nov SCSIO 52090 isolated from a deep-sea sediment in the South China Sea.</title>
        <authorList>
            <person name="Chen R.W."/>
        </authorList>
    </citation>
    <scope>NUCLEOTIDE SEQUENCE [LARGE SCALE GENOMIC DNA]</scope>
    <source>
        <strain evidence="2 3">SCSIO 52909</strain>
    </source>
</reference>
<evidence type="ECO:0000313" key="2">
    <source>
        <dbReference type="EMBL" id="QIN82732.1"/>
    </source>
</evidence>
<feature type="compositionally biased region" description="Basic and acidic residues" evidence="1">
    <location>
        <begin position="16"/>
        <end position="32"/>
    </location>
</feature>
<dbReference type="Proteomes" id="UP000501452">
    <property type="component" value="Chromosome"/>
</dbReference>
<gene>
    <name evidence="2" type="ORF">GBA63_08795</name>
</gene>
<name>A0A6G8Q8G9_9ACTN</name>
<dbReference type="AlphaFoldDB" id="A0A6G8Q8G9"/>